<dbReference type="InterPro" id="IPR010390">
    <property type="entry name" value="ABC-2_transporter-like"/>
</dbReference>
<evidence type="ECO:0000313" key="3">
    <source>
        <dbReference type="Proteomes" id="UP001549086"/>
    </source>
</evidence>
<dbReference type="EMBL" id="JBEPLI010000001">
    <property type="protein sequence ID" value="MET3589238.1"/>
    <property type="molecule type" value="Genomic_DNA"/>
</dbReference>
<keyword evidence="3" id="KW-1185">Reference proteome</keyword>
<protein>
    <submittedName>
        <fullName evidence="2">ABC-type uncharacterized transport system permease subunit</fullName>
    </submittedName>
</protein>
<evidence type="ECO:0000313" key="2">
    <source>
        <dbReference type="EMBL" id="MET3589238.1"/>
    </source>
</evidence>
<dbReference type="Pfam" id="PF06182">
    <property type="entry name" value="ABC2_membrane_6"/>
    <property type="match status" value="1"/>
</dbReference>
<reference evidence="2 3" key="1">
    <citation type="submission" date="2024-06" db="EMBL/GenBank/DDBJ databases">
        <title>Genomic Encyclopedia of Type Strains, Phase IV (KMG-IV): sequencing the most valuable type-strain genomes for metagenomic binning, comparative biology and taxonomic classification.</title>
        <authorList>
            <person name="Goeker M."/>
        </authorList>
    </citation>
    <scope>NUCLEOTIDE SEQUENCE [LARGE SCALE GENOMIC DNA]</scope>
    <source>
        <strain evidence="2 3">DSM 23649</strain>
    </source>
</reference>
<keyword evidence="1" id="KW-1133">Transmembrane helix</keyword>
<dbReference type="Proteomes" id="UP001549086">
    <property type="component" value="Unassembled WGS sequence"/>
</dbReference>
<comment type="caution">
    <text evidence="2">The sequence shown here is derived from an EMBL/GenBank/DDBJ whole genome shotgun (WGS) entry which is preliminary data.</text>
</comment>
<keyword evidence="1" id="KW-0812">Transmembrane</keyword>
<sequence>MVFNFITFMTGRKMPVEYFHEMVYKLSFIPIAIYPSSIVKWLLFLLPMAFSASLPVSLFLGKNEWDIGYLLLSAFLSIVMTFMVYKRTIRQFNGLGG</sequence>
<name>A0ABV2HFB6_9HYPH</name>
<organism evidence="2 3">
    <name type="scientific">Bartonella silvatica</name>
    <dbReference type="NCBI Taxonomy" id="357760"/>
    <lineage>
        <taxon>Bacteria</taxon>
        <taxon>Pseudomonadati</taxon>
        <taxon>Pseudomonadota</taxon>
        <taxon>Alphaproteobacteria</taxon>
        <taxon>Hyphomicrobiales</taxon>
        <taxon>Bartonellaceae</taxon>
        <taxon>Bartonella</taxon>
    </lineage>
</organism>
<accession>A0ABV2HFB6</accession>
<evidence type="ECO:0000256" key="1">
    <source>
        <dbReference type="SAM" id="Phobius"/>
    </source>
</evidence>
<gene>
    <name evidence="2" type="ORF">ABID23_000308</name>
</gene>
<proteinExistence type="predicted"/>
<dbReference type="RefSeq" id="WP_354188604.1">
    <property type="nucleotide sequence ID" value="NZ_JBEPLI010000001.1"/>
</dbReference>
<feature type="transmembrane region" description="Helical" evidence="1">
    <location>
        <begin position="67"/>
        <end position="85"/>
    </location>
</feature>
<keyword evidence="1" id="KW-0472">Membrane</keyword>